<dbReference type="AlphaFoldDB" id="A0A979FSR9"/>
<proteinExistence type="predicted"/>
<feature type="compositionally biased region" description="Polar residues" evidence="1">
    <location>
        <begin position="334"/>
        <end position="348"/>
    </location>
</feature>
<dbReference type="GeneID" id="108680929"/>
<reference evidence="4" key="1">
    <citation type="submission" date="2025-08" db="UniProtKB">
        <authorList>
            <consortium name="RefSeq"/>
        </authorList>
    </citation>
    <scope>IDENTIFICATION</scope>
    <source>
        <tissue evidence="4">Whole organism</tissue>
    </source>
</reference>
<gene>
    <name evidence="4" type="primary">LOC108680929</name>
</gene>
<dbReference type="Proteomes" id="UP000694843">
    <property type="component" value="Unplaced"/>
</dbReference>
<dbReference type="KEGG" id="hazt:108680929"/>
<keyword evidence="3" id="KW-1185">Reference proteome</keyword>
<feature type="region of interest" description="Disordered" evidence="1">
    <location>
        <begin position="236"/>
        <end position="275"/>
    </location>
</feature>
<keyword evidence="2" id="KW-0732">Signal</keyword>
<evidence type="ECO:0000313" key="3">
    <source>
        <dbReference type="Proteomes" id="UP000694843"/>
    </source>
</evidence>
<accession>A0A979FSR9</accession>
<dbReference type="RefSeq" id="XP_047739667.1">
    <property type="nucleotide sequence ID" value="XM_047883711.1"/>
</dbReference>
<feature type="chain" id="PRO_5037032308" evidence="2">
    <location>
        <begin position="21"/>
        <end position="521"/>
    </location>
</feature>
<feature type="compositionally biased region" description="Acidic residues" evidence="1">
    <location>
        <begin position="357"/>
        <end position="380"/>
    </location>
</feature>
<name>A0A979FSR9_HYAAZ</name>
<feature type="compositionally biased region" description="Polar residues" evidence="1">
    <location>
        <begin position="250"/>
        <end position="263"/>
    </location>
</feature>
<organism evidence="3 4">
    <name type="scientific">Hyalella azteca</name>
    <name type="common">Amphipod</name>
    <dbReference type="NCBI Taxonomy" id="294128"/>
    <lineage>
        <taxon>Eukaryota</taxon>
        <taxon>Metazoa</taxon>
        <taxon>Ecdysozoa</taxon>
        <taxon>Arthropoda</taxon>
        <taxon>Crustacea</taxon>
        <taxon>Multicrustacea</taxon>
        <taxon>Malacostraca</taxon>
        <taxon>Eumalacostraca</taxon>
        <taxon>Peracarida</taxon>
        <taxon>Amphipoda</taxon>
        <taxon>Senticaudata</taxon>
        <taxon>Talitrida</taxon>
        <taxon>Talitroidea</taxon>
        <taxon>Hyalellidae</taxon>
        <taxon>Hyalella</taxon>
    </lineage>
</organism>
<evidence type="ECO:0000256" key="2">
    <source>
        <dbReference type="SAM" id="SignalP"/>
    </source>
</evidence>
<evidence type="ECO:0000313" key="4">
    <source>
        <dbReference type="RefSeq" id="XP_047739667.1"/>
    </source>
</evidence>
<evidence type="ECO:0000256" key="1">
    <source>
        <dbReference type="SAM" id="MobiDB-lite"/>
    </source>
</evidence>
<feature type="signal peptide" evidence="2">
    <location>
        <begin position="1"/>
        <end position="20"/>
    </location>
</feature>
<feature type="compositionally biased region" description="Polar residues" evidence="1">
    <location>
        <begin position="431"/>
        <end position="445"/>
    </location>
</feature>
<feature type="region of interest" description="Disordered" evidence="1">
    <location>
        <begin position="321"/>
        <end position="461"/>
    </location>
</feature>
<protein>
    <submittedName>
        <fullName evidence="4">Verprolin-like</fullName>
    </submittedName>
</protein>
<sequence>MLGALVLLTTVISPSSSTMADESCKKCSKTPQHSCAKHSKCILTGGIYKPSGCDECRSLLPKLTDADPAERERARKTFLSLQSQALSRAQKSKWQGVGLRWASDSDKAFDVGYRQAKRPHSRAPSVASSSSDISRFISVNCCSPITPGQAETLHFPPPPGQALPPFPLPTTLSGEASAALLPSAYETVAGTVHASRDEVIAPAYDPALEPPLLLIQDVDPYEPRIHPEPAMATPAATLPASAGREPASAGQISTPARKSPASTEQRKEGTKISSATTLPGTMATASFSTGSETGNSDAVFEMLRFISARLGSVEAHLTAVQRHPATTEPVPSISGHNPQREQLSSLEDASSGREDSLSDEEGPLSMDELGDFSEEDESSLPEDSYTVQQAASQGCPPLVRHPEAPLIVQPPAPQVVPQQTPFQSPPKPAALNSSETSSAPINITPITRAESESEESSTEDEKWYVIPDYEEVPKSNNIVAWRIEGVLYNRASFKAKQVRNTKLFRSANDNAAITGKDLFAS</sequence>